<evidence type="ECO:0000256" key="4">
    <source>
        <dbReference type="ARBA" id="ARBA00023125"/>
    </source>
</evidence>
<evidence type="ECO:0000256" key="6">
    <source>
        <dbReference type="ARBA" id="ARBA00023242"/>
    </source>
</evidence>
<evidence type="ECO:0000256" key="3">
    <source>
        <dbReference type="ARBA" id="ARBA00023015"/>
    </source>
</evidence>
<evidence type="ECO:0000256" key="5">
    <source>
        <dbReference type="ARBA" id="ARBA00023163"/>
    </source>
</evidence>
<evidence type="ECO:0000313" key="10">
    <source>
        <dbReference type="Proteomes" id="UP001147782"/>
    </source>
</evidence>
<dbReference type="OrthoDB" id="2593732at2759"/>
<sequence>MESPFSFGPHNVSLSALTITGKSPTTGYLVYTIREEMNMDQSRIRRVKCDEKKPACLKCVSTGRACGGYPDPQGPSRPGSPTPGDALRIIQHVPGILQPTRMWQVPQSPELVHEAEYRALEFFQLHTKNCFGSQIGTFLLQATYNEPIIRTVAIAIGSLHRTFVFDQQGLTASREATQFTLLNYNKAIRQLVAVNPQTSSQTNDTFLIACILFFCFECLQSNYKSAFRHAISGLKIIKQQQLLSDGSTLSRYMPPETITLLFGILENQILEIHGDEILESELRPAILSSFQHYAIDSSRPPSNVQEFLASFQVLYNRFTRFEAVCEMLEDSTRDQAFEFVAQVQYIQTEFFQILSDLKTWVAIFDDWVNRPKLHKDDNSFLVSILKVWRATIGILIRLEWPPSELSWDRFTVDFASITSLIAEMFGISATTLFMRSSSPGTPSPDEPPPLPTSKPTSLPPLRPKPAKSVSSTFSLSLGIVTPLYICATRCRESSTRHQALFLLSYCQRREGLWDSDLAGRIANRIVRIEETAANISPGTEYHPSDILLSSRVRSLSPQFDEQKRIKVRYNREGDETGLTEEVFTW</sequence>
<comment type="caution">
    <text evidence="9">The sequence shown here is derived from an EMBL/GenBank/DDBJ whole genome shotgun (WGS) entry which is preliminary data.</text>
</comment>
<evidence type="ECO:0000259" key="8">
    <source>
        <dbReference type="Pfam" id="PF00172"/>
    </source>
</evidence>
<gene>
    <name evidence="9" type="ORF">N7496_007069</name>
</gene>
<keyword evidence="3" id="KW-0805">Transcription regulation</keyword>
<dbReference type="InterPro" id="IPR036864">
    <property type="entry name" value="Zn2-C6_fun-type_DNA-bd_sf"/>
</dbReference>
<dbReference type="InterPro" id="IPR001138">
    <property type="entry name" value="Zn2Cys6_DnaBD"/>
</dbReference>
<dbReference type="GO" id="GO:0003677">
    <property type="term" value="F:DNA binding"/>
    <property type="evidence" value="ECO:0007669"/>
    <property type="project" value="UniProtKB-KW"/>
</dbReference>
<dbReference type="EMBL" id="JAPZBS010000005">
    <property type="protein sequence ID" value="KAJ5370977.1"/>
    <property type="molecule type" value="Genomic_DNA"/>
</dbReference>
<organism evidence="9 10">
    <name type="scientific">Penicillium cataractarum</name>
    <dbReference type="NCBI Taxonomy" id="2100454"/>
    <lineage>
        <taxon>Eukaryota</taxon>
        <taxon>Fungi</taxon>
        <taxon>Dikarya</taxon>
        <taxon>Ascomycota</taxon>
        <taxon>Pezizomycotina</taxon>
        <taxon>Eurotiomycetes</taxon>
        <taxon>Eurotiomycetidae</taxon>
        <taxon>Eurotiales</taxon>
        <taxon>Aspergillaceae</taxon>
        <taxon>Penicillium</taxon>
    </lineage>
</organism>
<dbReference type="GO" id="GO:0000981">
    <property type="term" value="F:DNA-binding transcription factor activity, RNA polymerase II-specific"/>
    <property type="evidence" value="ECO:0007669"/>
    <property type="project" value="InterPro"/>
</dbReference>
<evidence type="ECO:0000256" key="2">
    <source>
        <dbReference type="ARBA" id="ARBA00022833"/>
    </source>
</evidence>
<keyword evidence="6" id="KW-0539">Nucleus</keyword>
<dbReference type="Proteomes" id="UP001147782">
    <property type="component" value="Unassembled WGS sequence"/>
</dbReference>
<evidence type="ECO:0000256" key="7">
    <source>
        <dbReference type="SAM" id="MobiDB-lite"/>
    </source>
</evidence>
<dbReference type="RefSeq" id="XP_056555411.1">
    <property type="nucleotide sequence ID" value="XM_056699998.1"/>
</dbReference>
<dbReference type="AlphaFoldDB" id="A0A9W9V6W9"/>
<dbReference type="Pfam" id="PF00172">
    <property type="entry name" value="Zn_clus"/>
    <property type="match status" value="1"/>
</dbReference>
<keyword evidence="5" id="KW-0804">Transcription</keyword>
<reference evidence="9" key="1">
    <citation type="submission" date="2022-11" db="EMBL/GenBank/DDBJ databases">
        <authorList>
            <person name="Petersen C."/>
        </authorList>
    </citation>
    <scope>NUCLEOTIDE SEQUENCE</scope>
    <source>
        <strain evidence="9">IBT 29864</strain>
    </source>
</reference>
<name>A0A9W9V6W9_9EURO</name>
<dbReference type="SUPFAM" id="SSF57701">
    <property type="entry name" value="Zn2/Cys6 DNA-binding domain"/>
    <property type="match status" value="1"/>
</dbReference>
<evidence type="ECO:0000313" key="9">
    <source>
        <dbReference type="EMBL" id="KAJ5370977.1"/>
    </source>
</evidence>
<dbReference type="CDD" id="cd00067">
    <property type="entry name" value="GAL4"/>
    <property type="match status" value="1"/>
</dbReference>
<dbReference type="PANTHER" id="PTHR36206:SF12">
    <property type="entry name" value="ASPERCRYPTIN BIOSYNTHESIS CLUSTER-SPECIFIC TRANSCRIPTION REGULATOR ATNN-RELATED"/>
    <property type="match status" value="1"/>
</dbReference>
<evidence type="ECO:0000256" key="1">
    <source>
        <dbReference type="ARBA" id="ARBA00022723"/>
    </source>
</evidence>
<feature type="region of interest" description="Disordered" evidence="7">
    <location>
        <begin position="436"/>
        <end position="465"/>
    </location>
</feature>
<dbReference type="GeneID" id="81439177"/>
<reference evidence="9" key="2">
    <citation type="journal article" date="2023" name="IMA Fungus">
        <title>Comparative genomic study of the Penicillium genus elucidates a diverse pangenome and 15 lateral gene transfer events.</title>
        <authorList>
            <person name="Petersen C."/>
            <person name="Sorensen T."/>
            <person name="Nielsen M.R."/>
            <person name="Sondergaard T.E."/>
            <person name="Sorensen J.L."/>
            <person name="Fitzpatrick D.A."/>
            <person name="Frisvad J.C."/>
            <person name="Nielsen K.L."/>
        </authorList>
    </citation>
    <scope>NUCLEOTIDE SEQUENCE</scope>
    <source>
        <strain evidence="9">IBT 29864</strain>
    </source>
</reference>
<keyword evidence="2" id="KW-0862">Zinc</keyword>
<keyword evidence="4" id="KW-0238">DNA-binding</keyword>
<dbReference type="GO" id="GO:0008270">
    <property type="term" value="F:zinc ion binding"/>
    <property type="evidence" value="ECO:0007669"/>
    <property type="project" value="InterPro"/>
</dbReference>
<accession>A0A9W9V6W9</accession>
<dbReference type="PANTHER" id="PTHR36206">
    <property type="entry name" value="ASPERCRYPTIN BIOSYNTHESIS CLUSTER-SPECIFIC TRANSCRIPTION REGULATOR ATNN-RELATED"/>
    <property type="match status" value="1"/>
</dbReference>
<keyword evidence="1" id="KW-0479">Metal-binding</keyword>
<feature type="compositionally biased region" description="Pro residues" evidence="7">
    <location>
        <begin position="441"/>
        <end position="463"/>
    </location>
</feature>
<protein>
    <recommendedName>
        <fullName evidence="8">Zn(2)-C6 fungal-type domain-containing protein</fullName>
    </recommendedName>
</protein>
<keyword evidence="10" id="KW-1185">Reference proteome</keyword>
<dbReference type="InterPro" id="IPR052360">
    <property type="entry name" value="Transcr_Regulatory_Proteins"/>
</dbReference>
<proteinExistence type="predicted"/>
<feature type="domain" description="Zn(2)-C6 fungal-type" evidence="8">
    <location>
        <begin position="43"/>
        <end position="74"/>
    </location>
</feature>